<dbReference type="NCBIfam" id="TIGR01766">
    <property type="entry name" value="IS200/IS605 family accessory protein TnpB-like domain"/>
    <property type="match status" value="1"/>
</dbReference>
<evidence type="ECO:0000256" key="3">
    <source>
        <dbReference type="ARBA" id="ARBA00023125"/>
    </source>
</evidence>
<evidence type="ECO:0000256" key="1">
    <source>
        <dbReference type="ARBA" id="ARBA00008761"/>
    </source>
</evidence>
<sequence>MFVNRVERIIIRPGHANHAACRRLCVATRKVANATLYHIRQALFAEAPISASQADKILKREHKDVYSLLPSAGAQRTTQLVGDSWKSWVKAKADYARHPEKYRAPPKIPGYGKGARTYVVNRNGYKIVNGMIHLSGAKAFGFQPVKTTVCEHQPFNAKADETVVTDIHIVPLGTSFCIEIGYIKETASPPLLDMSRVLSLDIGIDNLVAITSNQPDYRPVLVKGKVIKSINAKYNKDKAALAKEGKKRHIRSKVGKRHARIHDYFHKVSHWIVSECVRTRTGKLVIGKNPGWKQGVNVGRVNNQKFTAIPHAKLIDMIQYKAEEQGIEVVLMNEAYTSKASALDLDPIPDYDEARKQKPTFSGRRVKRGLYRTASRQRINADVNGSANIMRKEIGNEWISNHLRAGKGVVDTPMTITHIDARLSLEACQRASETTSNCKAA</sequence>
<keyword evidence="2" id="KW-0815">Transposition</keyword>
<dbReference type="Proteomes" id="UP000588806">
    <property type="component" value="Unassembled WGS sequence"/>
</dbReference>
<dbReference type="InterPro" id="IPR010095">
    <property type="entry name" value="Cas12f1-like_TNB"/>
</dbReference>
<gene>
    <name evidence="7" type="primary">tnpB</name>
    <name evidence="7" type="ORF">HLB35_03600</name>
</gene>
<dbReference type="EMBL" id="JABFHI010000001">
    <property type="protein sequence ID" value="NOG31068.1"/>
    <property type="molecule type" value="Genomic_DNA"/>
</dbReference>
<evidence type="ECO:0000259" key="5">
    <source>
        <dbReference type="Pfam" id="PF01385"/>
    </source>
</evidence>
<keyword evidence="3" id="KW-0238">DNA-binding</keyword>
<reference evidence="7 8" key="1">
    <citation type="submission" date="2020-05" db="EMBL/GenBank/DDBJ databases">
        <authorList>
            <person name="Ruan W."/>
            <person name="Jeon C.O."/>
            <person name="Chun B.H."/>
        </authorList>
    </citation>
    <scope>NUCLEOTIDE SEQUENCE [LARGE SCALE GENOMIC DNA]</scope>
    <source>
        <strain evidence="7 8">TBZ9</strain>
    </source>
</reference>
<proteinExistence type="inferred from homology"/>
<evidence type="ECO:0000259" key="6">
    <source>
        <dbReference type="Pfam" id="PF07282"/>
    </source>
</evidence>
<dbReference type="AlphaFoldDB" id="A0A7Y3TW84"/>
<evidence type="ECO:0000256" key="4">
    <source>
        <dbReference type="ARBA" id="ARBA00023172"/>
    </source>
</evidence>
<dbReference type="Pfam" id="PF07282">
    <property type="entry name" value="Cas12f1-like_TNB"/>
    <property type="match status" value="1"/>
</dbReference>
<comment type="similarity">
    <text evidence="1">In the C-terminal section; belongs to the transposase 35 family.</text>
</comment>
<feature type="domain" description="Probable transposase IS891/IS1136/IS1341" evidence="5">
    <location>
        <begin position="189"/>
        <end position="289"/>
    </location>
</feature>
<feature type="domain" description="Cas12f1-like TNB" evidence="6">
    <location>
        <begin position="311"/>
        <end position="389"/>
    </location>
</feature>
<organism evidence="7 8">
    <name type="scientific">Vreelandella azerica</name>
    <dbReference type="NCBI Taxonomy" id="2732867"/>
    <lineage>
        <taxon>Bacteria</taxon>
        <taxon>Pseudomonadati</taxon>
        <taxon>Pseudomonadota</taxon>
        <taxon>Gammaproteobacteria</taxon>
        <taxon>Oceanospirillales</taxon>
        <taxon>Halomonadaceae</taxon>
        <taxon>Vreelandella</taxon>
    </lineage>
</organism>
<dbReference type="InterPro" id="IPR001959">
    <property type="entry name" value="Transposase"/>
</dbReference>
<keyword evidence="4" id="KW-0233">DNA recombination</keyword>
<dbReference type="GO" id="GO:0003677">
    <property type="term" value="F:DNA binding"/>
    <property type="evidence" value="ECO:0007669"/>
    <property type="project" value="UniProtKB-KW"/>
</dbReference>
<reference evidence="7 8" key="2">
    <citation type="submission" date="2020-06" db="EMBL/GenBank/DDBJ databases">
        <title>Halomonas songnenensis sp. nov., a moderately halophilic bacterium isolated from saline and alkaline soils.</title>
        <authorList>
            <person name="Jiang J."/>
            <person name="Pan Y."/>
        </authorList>
    </citation>
    <scope>NUCLEOTIDE SEQUENCE [LARGE SCALE GENOMIC DNA]</scope>
    <source>
        <strain evidence="7 8">TBZ9</strain>
    </source>
</reference>
<dbReference type="GO" id="GO:0032196">
    <property type="term" value="P:transposition"/>
    <property type="evidence" value="ECO:0007669"/>
    <property type="project" value="UniProtKB-KW"/>
</dbReference>
<dbReference type="NCBIfam" id="NF040570">
    <property type="entry name" value="guided_TnpB"/>
    <property type="match status" value="1"/>
</dbReference>
<dbReference type="Pfam" id="PF01385">
    <property type="entry name" value="OrfB_IS605"/>
    <property type="match status" value="1"/>
</dbReference>
<evidence type="ECO:0000256" key="2">
    <source>
        <dbReference type="ARBA" id="ARBA00022578"/>
    </source>
</evidence>
<evidence type="ECO:0000313" key="8">
    <source>
        <dbReference type="Proteomes" id="UP000588806"/>
    </source>
</evidence>
<protein>
    <submittedName>
        <fullName evidence="7">IS200/IS605 family element transposase accessory protein TnpB</fullName>
    </submittedName>
</protein>
<dbReference type="RefSeq" id="WP_171701500.1">
    <property type="nucleotide sequence ID" value="NZ_JABFHI010000001.1"/>
</dbReference>
<accession>A0A7Y3TW84</accession>
<evidence type="ECO:0000313" key="7">
    <source>
        <dbReference type="EMBL" id="NOG31068.1"/>
    </source>
</evidence>
<keyword evidence="8" id="KW-1185">Reference proteome</keyword>
<dbReference type="GO" id="GO:0006310">
    <property type="term" value="P:DNA recombination"/>
    <property type="evidence" value="ECO:0007669"/>
    <property type="project" value="UniProtKB-KW"/>
</dbReference>
<comment type="caution">
    <text evidence="7">The sequence shown here is derived from an EMBL/GenBank/DDBJ whole genome shotgun (WGS) entry which is preliminary data.</text>
</comment>
<name>A0A7Y3TW84_9GAMM</name>